<dbReference type="AlphaFoldDB" id="F8AZC1"/>
<keyword evidence="3" id="KW-1185">Reference proteome</keyword>
<feature type="compositionally biased region" description="Basic residues" evidence="1">
    <location>
        <begin position="47"/>
        <end position="70"/>
    </location>
</feature>
<organism evidence="2 3">
    <name type="scientific">Candidatus Protofrankia datiscae</name>
    <dbReference type="NCBI Taxonomy" id="2716812"/>
    <lineage>
        <taxon>Bacteria</taxon>
        <taxon>Bacillati</taxon>
        <taxon>Actinomycetota</taxon>
        <taxon>Actinomycetes</taxon>
        <taxon>Frankiales</taxon>
        <taxon>Frankiaceae</taxon>
        <taxon>Protofrankia</taxon>
    </lineage>
</organism>
<dbReference type="KEGG" id="fsy:FsymDg_4397"/>
<proteinExistence type="predicted"/>
<dbReference type="EMBL" id="CP002801">
    <property type="protein sequence ID" value="AEH11650.1"/>
    <property type="molecule type" value="Genomic_DNA"/>
</dbReference>
<dbReference type="Gene3D" id="3.40.30.10">
    <property type="entry name" value="Glutaredoxin"/>
    <property type="match status" value="1"/>
</dbReference>
<name>F8AZC1_9ACTN</name>
<feature type="region of interest" description="Disordered" evidence="1">
    <location>
        <begin position="1"/>
        <end position="81"/>
    </location>
</feature>
<dbReference type="HOGENOM" id="CLU_1025850_0_0_11"/>
<accession>F8AZC1</accession>
<evidence type="ECO:0000256" key="1">
    <source>
        <dbReference type="SAM" id="MobiDB-lite"/>
    </source>
</evidence>
<reference evidence="2 3" key="1">
    <citation type="submission" date="2011-05" db="EMBL/GenBank/DDBJ databases">
        <title>Complete sequence of chromosome of Frankia symbiont of Datisca glomerata.</title>
        <authorList>
            <consortium name="US DOE Joint Genome Institute"/>
            <person name="Lucas S."/>
            <person name="Han J."/>
            <person name="Lapidus A."/>
            <person name="Cheng J.-F."/>
            <person name="Goodwin L."/>
            <person name="Pitluck S."/>
            <person name="Peters L."/>
            <person name="Mikhailova N."/>
            <person name="Chertkov O."/>
            <person name="Teshima H."/>
            <person name="Han C."/>
            <person name="Tapia R."/>
            <person name="Land M."/>
            <person name="Hauser L."/>
            <person name="Kyrpides N."/>
            <person name="Ivanova N."/>
            <person name="Pagani I."/>
            <person name="Berry A."/>
            <person name="Pawlowski K."/>
            <person name="Persson T."/>
            <person name="Vanden Heuvel B."/>
            <person name="Benson D."/>
            <person name="Woyke T."/>
        </authorList>
    </citation>
    <scope>NUCLEOTIDE SEQUENCE [LARGE SCALE GENOMIC DNA]</scope>
    <source>
        <strain evidence="3">4085684</strain>
    </source>
</reference>
<feature type="compositionally biased region" description="Basic residues" evidence="1">
    <location>
        <begin position="142"/>
        <end position="155"/>
    </location>
</feature>
<protein>
    <submittedName>
        <fullName evidence="2">Uncharacterized protein</fullName>
    </submittedName>
</protein>
<evidence type="ECO:0000313" key="2">
    <source>
        <dbReference type="EMBL" id="AEH11650.1"/>
    </source>
</evidence>
<dbReference type="STRING" id="656024.FsymDg_4397"/>
<dbReference type="Proteomes" id="UP000001549">
    <property type="component" value="Chromosome"/>
</dbReference>
<feature type="region of interest" description="Disordered" evidence="1">
    <location>
        <begin position="132"/>
        <end position="155"/>
    </location>
</feature>
<evidence type="ECO:0000313" key="3">
    <source>
        <dbReference type="Proteomes" id="UP000001549"/>
    </source>
</evidence>
<gene>
    <name evidence="2" type="ordered locus">FsymDg_4397</name>
</gene>
<sequence length="271" mass="29644">MDHGATGPWPVAQPCRFDPVSSSERPGTCPPAMHRSGRRREAGPERNRRHGPALSGRQRRLRHERAHAPGRRPAGTVVSGCRHGHRRLARHRPEGLPLPAVVHPDGHRRAQFRLRAADRRPSHPALLRLHELPGRLPDDHGRHRRRQTAGQKRCRVGAHGRLRDHGSRAGQRRGAPALARPVRLLVHRLTGSPAHRLTGSPAQIDAAQQAVGIPLAQTQQAPGGQYDVAHAAQVAAYGVDDVQHVLYFASSTVADYAADLPRLVTASGERP</sequence>
<feature type="compositionally biased region" description="Basic and acidic residues" evidence="1">
    <location>
        <begin position="132"/>
        <end position="141"/>
    </location>
</feature>